<comment type="subcellular location">
    <subcellularLocation>
        <location evidence="3">Host cell membrane</location>
        <topology evidence="3">Peripheral membrane protein</topology>
    </subcellularLocation>
    <subcellularLocation>
        <location evidence="1">Host cell membrane</location>
        <topology evidence="1">Single-pass type I membrane protein</topology>
    </subcellularLocation>
    <subcellularLocation>
        <location evidence="2">Host endosome membrane</location>
        <topology evidence="2">Peripheral membrane protein</topology>
    </subcellularLocation>
    <subcellularLocation>
        <location evidence="5">Host endosome membrane</location>
        <topology evidence="5">Single-pass type I membrane protein</topology>
    </subcellularLocation>
    <subcellularLocation>
        <location evidence="6">Virion membrane</location>
        <topology evidence="6">Peripheral membrane protein</topology>
    </subcellularLocation>
    <subcellularLocation>
        <location evidence="4">Virion membrane</location>
        <topology evidence="4">Single-pass type I membrane protein</topology>
    </subcellularLocation>
</comment>
<comment type="similarity">
    <text evidence="32">Belongs to the HIV-1 env protein family.</text>
</comment>
<feature type="disulfide bond" evidence="32">
    <location>
        <begin position="54"/>
        <end position="74"/>
    </location>
</feature>
<dbReference type="InterPro" id="IPR000328">
    <property type="entry name" value="GP41-like"/>
</dbReference>
<feature type="domain" description="Human immunodeficiency virus 1 envelope glycoprotein Gp120" evidence="35">
    <location>
        <begin position="143"/>
        <end position="517"/>
    </location>
</feature>
<dbReference type="FunFam" id="2.170.40.20:FF:000003">
    <property type="entry name" value="Envelope glycoprotein gp160"/>
    <property type="match status" value="1"/>
</dbReference>
<feature type="domain" description="Human immunodeficiency virus 1 envelope glycoprotein Gp120" evidence="35">
    <location>
        <begin position="34"/>
        <end position="142"/>
    </location>
</feature>
<dbReference type="EMBL" id="MH013059">
    <property type="protein sequence ID" value="AVN56374.1"/>
    <property type="molecule type" value="Genomic_RNA"/>
</dbReference>
<evidence type="ECO:0000256" key="30">
    <source>
        <dbReference type="ARBA" id="ARBA00023288"/>
    </source>
</evidence>
<keyword evidence="14 32" id="KW-0812">Transmembrane</keyword>
<evidence type="ECO:0000256" key="27">
    <source>
        <dbReference type="ARBA" id="ARBA00023157"/>
    </source>
</evidence>
<evidence type="ECO:0000256" key="12">
    <source>
        <dbReference type="ARBA" id="ARBA00022595"/>
    </source>
</evidence>
<keyword evidence="30 32" id="KW-0449">Lipoprotein</keyword>
<evidence type="ECO:0000256" key="18">
    <source>
        <dbReference type="ARBA" id="ARBA00022844"/>
    </source>
</evidence>
<comment type="domain">
    <text evidence="32 33">The 17 amino acids long immunosuppressive region is present in many retroviral envelope proteins. Synthetic peptides derived from this relatively conserved sequence inhibit immune function in vitro and in vivo.</text>
</comment>
<feature type="disulfide bond" evidence="32">
    <location>
        <begin position="231"/>
        <end position="242"/>
    </location>
</feature>
<keyword evidence="25 32" id="KW-0472">Membrane</keyword>
<comment type="function">
    <text evidence="32">Surface protein gp120: Attaches the virus to the host lymphoid cell by binding to the primary receptor CD4. This interaction induces a structural rearrangement creating a high affinity binding site for a chemokine coreceptor like CXCR4 and/or CCR5. Acts as a ligand for CD209/DC-SIGN and CLEC4M/DC-SIGNR, which are respectively found on dendritic cells (DCs), and on endothelial cells of liver sinusoids and lymph node sinuses. These interactions allow capture of viral particles at mucosal surfaces by these cells and subsequent transmission to permissive cells. HIV subverts the migration properties of dendritic cells to gain access to CD4+ T-cells in lymph nodes. Virus transmission to permissive T-cells occurs either in trans (without DCs infection, through viral capture and transmission), or in cis (following DCs productive infection, through the usual CD4-gp120 interaction), thereby inducing a robust infection. In trans infection, bound virions remain infectious over days and it is proposed that they are not degraded, but protected in non-lysosomal acidic organelles within the DCs close to the cell membrane thus contributing to the viral infectious potential during DCs' migration from the periphery to the lymphoid tissues. On arrival at lymphoid tissues, intact virions recycle back to DCs' cell surface allowing virus transmission to CD4+ T-cells.</text>
</comment>
<evidence type="ECO:0000256" key="6">
    <source>
        <dbReference type="ARBA" id="ARBA00004650"/>
    </source>
</evidence>
<proteinExistence type="inferred from homology"/>
<keyword evidence="17 32" id="KW-1161">Viral attachment to host cell</keyword>
<feature type="transmembrane region" description="Helical" evidence="33">
    <location>
        <begin position="21"/>
        <end position="42"/>
    </location>
</feature>
<evidence type="ECO:0000256" key="5">
    <source>
        <dbReference type="ARBA" id="ARBA00004578"/>
    </source>
</evidence>
<dbReference type="Gene3D" id="1.10.287.210">
    <property type="match status" value="1"/>
</dbReference>
<comment type="subcellular location">
    <molecule>Transmembrane protein gp41</molecule>
    <subcellularLocation>
        <location evidence="32">Virion membrane</location>
        <topology evidence="32">Single-pass type I membrane protein</topology>
    </subcellularLocation>
    <subcellularLocation>
        <location evidence="32">Host cell membrane</location>
        <topology evidence="32">Single-pass type I membrane protein</topology>
    </subcellularLocation>
    <subcellularLocation>
        <location evidence="32">Host endosome membrane</location>
        <topology evidence="32">Single-pass type I membrane protein</topology>
    </subcellularLocation>
    <text evidence="32">It is probably concentrated at the site of budding and incorporated into the virions possibly by contacts between the cytoplasmic tail of Env and the N-terminus of Gag.</text>
</comment>
<feature type="disulfide bond" evidence="32">
    <location>
        <begin position="604"/>
        <end position="610"/>
    </location>
</feature>
<feature type="region of interest" description="Fusion peptide" evidence="32">
    <location>
        <begin position="518"/>
        <end position="538"/>
    </location>
</feature>
<feature type="transmembrane region" description="Helical" evidence="33">
    <location>
        <begin position="684"/>
        <end position="711"/>
    </location>
</feature>
<feature type="coiled-coil region" evidence="32">
    <location>
        <begin position="639"/>
        <end position="673"/>
    </location>
</feature>
<comment type="miscellaneous">
    <text evidence="32">Inhibitors targeting HIV-1 viral envelope proteins are used as antiretroviral drugs. Attachment of virions to the cell surface via non-specific interactions and CD4 binding can be blocked by inhibitors that include cyanovirin-N, cyclotriazadisulfonamide analogs, PRO 2000, TNX 355 and PRO 542. In addition, BMS 806 can block CD4-induced conformational changes. Env interactions with the coreceptor molecules can be targeted by CCR5 antagonists including SCH-D, maraviroc (UK 427857) and aplaviroc (GW 873140), and the CXCR4 antagonist AMD 070. Fusion of viral and cellular membranes can be inhibited by peptides such as enfuvirtide and tifuvirtide (T 1249). Resistance to inhibitors associated with mutations in Env are observed. Most of the time, single mutations confer only a modest reduction in drug susceptibility. Combination of several mutations is usually required to develop a high-level drug resistance.</text>
</comment>
<keyword evidence="10 32" id="KW-1165">Clathrin-mediated endocytosis of virus by host</keyword>
<evidence type="ECO:0000256" key="2">
    <source>
        <dbReference type="ARBA" id="ARBA00004433"/>
    </source>
</evidence>
<evidence type="ECO:0000259" key="35">
    <source>
        <dbReference type="Pfam" id="PF00516"/>
    </source>
</evidence>
<evidence type="ECO:0000256" key="20">
    <source>
        <dbReference type="ARBA" id="ARBA00022879"/>
    </source>
</evidence>
<evidence type="ECO:0000256" key="21">
    <source>
        <dbReference type="ARBA" id="ARBA00022890"/>
    </source>
</evidence>
<dbReference type="GO" id="GO:0016020">
    <property type="term" value="C:membrane"/>
    <property type="evidence" value="ECO:0007669"/>
    <property type="project" value="UniProtKB-UniRule"/>
</dbReference>
<comment type="domain">
    <text evidence="32">The YXXL motif is involved in determining the exact site of viral release at the surface of infected mononuclear cells and promotes endocytosis. YXXL and di-leucine endocytosis motifs interact directly or indirectly with the clathrin adapter complexes, opperate independently, and their activities are not additive.</text>
</comment>
<organismHost>
    <name type="scientific">Homo sapiens</name>
    <name type="common">Human</name>
    <dbReference type="NCBI Taxonomy" id="9606"/>
</organismHost>
<evidence type="ECO:0000256" key="25">
    <source>
        <dbReference type="ARBA" id="ARBA00023136"/>
    </source>
</evidence>
<evidence type="ECO:0000256" key="24">
    <source>
        <dbReference type="ARBA" id="ARBA00023054"/>
    </source>
</evidence>
<accession>A0A2P1GZ19</accession>
<keyword evidence="8 32" id="KW-1170">Fusion of virus membrane with host endosomal membrane</keyword>
<dbReference type="Gene3D" id="1.20.5.490">
    <property type="entry name" value="Single helix bin"/>
    <property type="match status" value="1"/>
</dbReference>
<dbReference type="GO" id="GO:0019064">
    <property type="term" value="P:fusion of virus membrane with host plasma membrane"/>
    <property type="evidence" value="ECO:0007669"/>
    <property type="project" value="UniProtKB-UniRule"/>
</dbReference>
<feature type="short sequence motif" description="Di-leucine internalization motif" evidence="32">
    <location>
        <begin position="861"/>
        <end position="862"/>
    </location>
</feature>
<evidence type="ECO:0000313" key="37">
    <source>
        <dbReference type="EMBL" id="AVN56374.1"/>
    </source>
</evidence>
<dbReference type="GO" id="GO:0044175">
    <property type="term" value="C:host cell endosome membrane"/>
    <property type="evidence" value="ECO:0007669"/>
    <property type="project" value="UniProtKB-SubCell"/>
</dbReference>
<keyword evidence="31 32" id="KW-1160">Virus entry into host cell</keyword>
<dbReference type="GO" id="GO:0020002">
    <property type="term" value="C:host cell plasma membrane"/>
    <property type="evidence" value="ECO:0007669"/>
    <property type="project" value="UniProtKB-SubCell"/>
</dbReference>
<evidence type="ECO:0000256" key="17">
    <source>
        <dbReference type="ARBA" id="ARBA00022804"/>
    </source>
</evidence>
<comment type="subcellular location">
    <molecule>Surface protein gp120</molecule>
    <subcellularLocation>
        <location evidence="32">Virion membrane</location>
        <topology evidence="32">Peripheral membrane protein</topology>
    </subcellularLocation>
    <subcellularLocation>
        <location evidence="32">Host cell membrane</location>
        <topology evidence="32">Peripheral membrane protein</topology>
    </subcellularLocation>
    <subcellularLocation>
        <location evidence="32">Host endosome membrane</location>
        <topology evidence="32">Single-pass type I membrane protein</topology>
    </subcellularLocation>
    <text evidence="32">The surface protein is not anchored to the viral envelope, but associates with the extravirion surface through its binding to TM. It is probably concentrated at the site of budding and incorporated into the virions possibly by contacts between the cytoplasmic tail of Env and the N-terminus of Gag.</text>
</comment>
<gene>
    <name evidence="32 37" type="primary">env</name>
</gene>
<keyword evidence="20 32" id="KW-0261">Viral envelope protein</keyword>
<keyword evidence="27 32" id="KW-1015">Disulfide bond</keyword>
<evidence type="ECO:0000256" key="29">
    <source>
        <dbReference type="ARBA" id="ARBA00023280"/>
    </source>
</evidence>
<comment type="domain">
    <text evidence="32">The CD4-binding region is targeted by the antibody b12.</text>
</comment>
<name>A0A2P1GZ19_HV1</name>
<keyword evidence="11 32" id="KW-0945">Host-virus interaction</keyword>
<dbReference type="HAMAP" id="MF_04083">
    <property type="entry name" value="HIV_ENV"/>
    <property type="match status" value="1"/>
</dbReference>
<evidence type="ECO:0000256" key="31">
    <source>
        <dbReference type="ARBA" id="ARBA00023296"/>
    </source>
</evidence>
<dbReference type="GO" id="GO:0019062">
    <property type="term" value="P:virion attachment to host cell"/>
    <property type="evidence" value="ECO:0007669"/>
    <property type="project" value="UniProtKB-UniRule"/>
</dbReference>
<feature type="region of interest" description="Disordered" evidence="34">
    <location>
        <begin position="724"/>
        <end position="752"/>
    </location>
</feature>
<dbReference type="GO" id="GO:0019082">
    <property type="term" value="P:viral protein processing"/>
    <property type="evidence" value="ECO:0007669"/>
    <property type="project" value="UniProtKB-UniRule"/>
</dbReference>
<evidence type="ECO:0000256" key="13">
    <source>
        <dbReference type="ARBA" id="ARBA00022685"/>
    </source>
</evidence>
<dbReference type="CDD" id="cd09909">
    <property type="entry name" value="HIV-1-like_HR1-HR2"/>
    <property type="match status" value="1"/>
</dbReference>
<evidence type="ECO:0000256" key="4">
    <source>
        <dbReference type="ARBA" id="ARBA00004563"/>
    </source>
</evidence>
<evidence type="ECO:0000256" key="9">
    <source>
        <dbReference type="ARBA" id="ARBA00022511"/>
    </source>
</evidence>
<keyword evidence="7 32" id="KW-1168">Fusion of virus membrane with host membrane</keyword>
<reference evidence="37" key="1">
    <citation type="submission" date="2018-03" db="EMBL/GenBank/DDBJ databases">
        <title>Infant Transmitted/Founder HIV-1 from Peripartum Transmission are Neutralization Resistant to Paired Maternal Plasma.</title>
        <authorList>
            <person name="Kumar A."/>
            <person name="Smith C.E."/>
            <person name="Martinez D.R."/>
            <person name="Douglas A.O."/>
            <person name="Gao F."/>
            <person name="Permar S.R."/>
        </authorList>
    </citation>
    <scope>NUCLEOTIDE SEQUENCE</scope>
    <source>
        <strain evidence="37">102149m.4.14</strain>
    </source>
</reference>
<evidence type="ECO:0000256" key="1">
    <source>
        <dbReference type="ARBA" id="ARBA00004402"/>
    </source>
</evidence>
<sequence length="862" mass="98238">MRVMGIRRNYQQHLLRWGTMLLGMLMICSAADQLWVTVYYGVPVWKEATTTLFCASDAKAYKKEVHNVWATHACVPTDPSPQEVVLENVTEYFNMWKNNMVDQMHEDIVSLWDQSLKPCVKLTPLCVTLNCTNNLINTTYANNSDWMKEGEIKNCSFNITTNIRDKMQKEYALLYKLDIVPIDSERVNSNYSSYRLINCNTSVITQACPKVTFEPIPIHYCAPAGFAILKCNDKKFNGTGLCKNVSTVQCTHGIKPVVSTQLLLNGSLAEEEVVIRSDNFSDNAKTIIVQLREPVEINCTRPNNNTSKSVHIGPGRALYTTGRIIGDIRQAHCNISGTKWNSTLKQIVEKLREQFKSKTIVFKNSSGGDPEIVMHSFNCGGEFFYCNTTDLFKSTWNDTQLNSTGKEGSNSTGKNNTITLRCRIKQIINMWQEVGKAMYAPPIKGQIRCVSNITGLLLTRDGGSSNETNGTEIFRPGGGDMRDNWRSELYKYKVVQIEPVGIAPTKARRRVVQRERRAVGIGALFLGFLGAAGSTMGAASVTLTVQARQLLSGIVQQQNNLLRAIEAQQHLLQLTVWGIKQLQARVLAVERYLKDQQLLGIWGCSGKLICTTNVPWNSNWSSRPLNDIWENMTWMQWEKEIDNYTNIIYSLIEESQNQQEKNEQELLELDKWASLWNWFNITHWLWYIKIFIMIVGGLVGLRIVFTVLSIVNRVRQGYSPLSFQTRLPTQRGPDRPEGTEEEGGERDRDRSGRSVDGFLALIWIDLRSLCLFSYHRLRDLLLIVARIVELLGRRGWEALKYWWNLLQYWRQELKNSAVSLLNATAIAVAEGTDRIIEIVQRVVRAILHIPRRIRQGFERALL</sequence>
<comment type="function">
    <text evidence="32">Envelope glycoprotein gp160: Oligomerizes in the host endoplasmic reticulum into predominantly trimers. In a second time, gp160 transits in the host Golgi, where glycosylation is completed. The precursor is then proteolytically cleaved in the trans-Golgi and thereby activated by cellular furin or furin-like proteases to produce gp120 and gp41.</text>
</comment>
<keyword evidence="22 32" id="KW-1133">Transmembrane helix</keyword>
<feature type="lipid moiety-binding region" description="S-palmitoyl cysteine; by host" evidence="32">
    <location>
        <position position="770"/>
    </location>
</feature>
<keyword evidence="26 32" id="KW-0564">Palmitate</keyword>
<feature type="region of interest" description="MPER; binding to GalCer" evidence="32">
    <location>
        <begin position="668"/>
        <end position="689"/>
    </location>
</feature>
<evidence type="ECO:0000256" key="22">
    <source>
        <dbReference type="ARBA" id="ARBA00022989"/>
    </source>
</evidence>
<keyword evidence="13 32" id="KW-0165">Cleavage on pair of basic residues</keyword>
<evidence type="ECO:0000256" key="3">
    <source>
        <dbReference type="ARBA" id="ARBA00004505"/>
    </source>
</evidence>
<protein>
    <recommendedName>
        <fullName evidence="32">Envelope glycoprotein gp160</fullName>
    </recommendedName>
    <alternativeName>
        <fullName evidence="32">Env polyprotein</fullName>
    </alternativeName>
    <component>
        <recommendedName>
            <fullName evidence="32">Surface protein gp120</fullName>
            <shortName evidence="32">SU</shortName>
        </recommendedName>
        <alternativeName>
            <fullName evidence="32">Glycoprotein 120</fullName>
            <shortName evidence="32">gp120</shortName>
        </alternativeName>
    </component>
    <component>
        <recommendedName>
            <fullName evidence="32">Transmembrane protein gp41</fullName>
            <shortName evidence="32">TM</shortName>
        </recommendedName>
        <alternativeName>
            <fullName evidence="32">Glycoprotein 41</fullName>
            <shortName evidence="32">gp41</shortName>
        </alternativeName>
    </component>
</protein>
<dbReference type="Pfam" id="PF00516">
    <property type="entry name" value="GP120"/>
    <property type="match status" value="2"/>
</dbReference>
<comment type="PTM">
    <text evidence="32">Palmitoylation of the transmembrane protein and of Env polyprotein (prior to its proteolytic cleavage) is essential for their association with host cell membrane lipid rafts. Palmitoylation is therefore required for envelope trafficking to classical lipid rafts, but not for viral replication.</text>
</comment>
<comment type="domain">
    <text evidence="32">Some of the most genetically diverse regions of the viral genome are present in Env. They are called variable regions 1 through 5 (V1 through V5). Coreceptor usage of gp120 is determined mainly by the primary structure of the third variable region (V3) in the outer domain of gp120. The sequence of V3 determines which coreceptor, CCR5 and/or CXCR4 (corresponding to R5/macrophage, X4/T cell and R5X4/T cell and macrophage tropism), is used to trigger the fusion potential of the Env complex, and hence which cells the virus can infect. Binding to CCR5 involves a region adjacent in addition to V3.</text>
</comment>
<comment type="caution">
    <text evidence="32 33">Lacks conserved residue(s) required for the propagation of feature annotation.</text>
</comment>
<evidence type="ECO:0000256" key="26">
    <source>
        <dbReference type="ARBA" id="ARBA00023139"/>
    </source>
</evidence>
<evidence type="ECO:0000256" key="34">
    <source>
        <dbReference type="SAM" id="MobiDB-lite"/>
    </source>
</evidence>
<evidence type="ECO:0000256" key="19">
    <source>
        <dbReference type="ARBA" id="ARBA00022870"/>
    </source>
</evidence>
<dbReference type="FunFam" id="1.20.5.490:FF:000001">
    <property type="entry name" value="Envelope glycoprotein gp160"/>
    <property type="match status" value="1"/>
</dbReference>
<keyword evidence="19 32" id="KW-1043">Host membrane</keyword>
<keyword evidence="23 32" id="KW-1039">Host endosome</keyword>
<comment type="PTM">
    <text evidence="32">Specific enzymatic cleavages in vivo yield mature proteins. Envelope glycoproteins are synthesized as a inactive precursor that is heavily N-glycosylated and processed likely by host cell furin in the Golgi to yield the mature SU and TM proteins. The cleavage site between SU and TM requires the minimal sequence [KR]-X-[KR]-R. About 2 of the 9 disulfide bonds of gp41 are reduced by P4HB/PDI, following binding to CD4 receptor.</text>
</comment>
<feature type="region of interest" description="CD4-binding loop" evidence="32">
    <location>
        <begin position="365"/>
        <end position="375"/>
    </location>
</feature>
<dbReference type="GO" id="GO:0019031">
    <property type="term" value="C:viral envelope"/>
    <property type="evidence" value="ECO:0007669"/>
    <property type="project" value="UniProtKB-KW"/>
</dbReference>
<keyword evidence="28 32" id="KW-0325">Glycoprotein</keyword>
<keyword evidence="15 32" id="KW-0053">Apoptosis</keyword>
<keyword evidence="21 32" id="KW-1164">Virus endocytosis by host</keyword>
<evidence type="ECO:0000259" key="36">
    <source>
        <dbReference type="Pfam" id="PF00517"/>
    </source>
</evidence>
<evidence type="ECO:0000256" key="10">
    <source>
        <dbReference type="ARBA" id="ARBA00022570"/>
    </source>
</evidence>
<feature type="chain" id="PRO_5023531362" description="Transmembrane protein gp41" evidence="32">
    <location>
        <begin position="518"/>
        <end position="862"/>
    </location>
</feature>
<evidence type="ECO:0000256" key="33">
    <source>
        <dbReference type="RuleBase" id="RU363095"/>
    </source>
</evidence>
<dbReference type="InterPro" id="IPR000777">
    <property type="entry name" value="HIV1_Gp120"/>
</dbReference>
<feature type="site" description="Cleavage; by host furin" evidence="32">
    <location>
        <begin position="517"/>
        <end position="518"/>
    </location>
</feature>
<comment type="function">
    <text evidence="32">Transmembrane protein gp41: Acts as a class I viral fusion protein. Under the current model, the protein has at least 3 conformational states: pre-fusion native state, pre-hairpin intermediate state, and post-fusion hairpin state. During fusion of viral and target intracellular membranes, the coiled coil regions (heptad repeats) assume a trimer-of-hairpins structure, positioning the fusion peptide in close proximity to the C-terminal region of the ectodomain. The formation of this structure appears to drive apposition and subsequent fusion of viral and target cell membranes. Complete fusion occurs in host cell endosomes and is dynamin-dependent, however some lipid transfer might occur at the plasma membrane. The virus undergoes clathrin-dependent internalization long before endosomal fusion, thus minimizing the surface exposure of conserved viral epitopes during fusion and reducing the efficacy of inhibitors targeting these epitopes. Membranes fusion leads to delivery of the nucleocapsid into the cytoplasm.</text>
</comment>
<dbReference type="Gene3D" id="2.170.40.20">
    <property type="entry name" value="Human immunodeficiency virus 1, Gp160, envelope glycoprotein"/>
    <property type="match status" value="2"/>
</dbReference>
<keyword evidence="18 32" id="KW-0946">Virion</keyword>
<feature type="short sequence motif" description="YXXL motif; contains endocytosis signal" evidence="32">
    <location>
        <begin position="718"/>
        <end position="721"/>
    </location>
</feature>
<comment type="miscellaneous">
    <text evidence="32">HIV-1 lineages are divided in three main groups, M (for Major), O (for Outlier), and N (for New, or Non-M, Non-O). The vast majority of strains found worldwide belong to the group M. Group O seems to be endemic to and largely confined to Cameroon and neighboring countries in West Central Africa, where these viruses represent a small minority of HIV-1 strains. The group N is represented by a limited number of isolates from Cameroonian persons. The group M is further subdivided in 9 clades or subtypes (A to D, F to H, J and K).</text>
</comment>
<feature type="disulfide bond" evidence="32">
    <location>
        <begin position="221"/>
        <end position="250"/>
    </location>
</feature>
<organism evidence="37">
    <name type="scientific">Human immunodeficiency virus type 1</name>
    <name type="common">HIV-1</name>
    <dbReference type="NCBI Taxonomy" id="11676"/>
    <lineage>
        <taxon>Viruses</taxon>
        <taxon>Riboviria</taxon>
        <taxon>Pararnavirae</taxon>
        <taxon>Artverviricota</taxon>
        <taxon>Revtraviricetes</taxon>
        <taxon>Ortervirales</taxon>
        <taxon>Retroviridae</taxon>
        <taxon>Orthoretrovirinae</taxon>
        <taxon>Lentivirus</taxon>
        <taxon>Lentivirus humimdef1</taxon>
    </lineage>
</organism>
<feature type="region of interest" description="Immunosuppression" evidence="32">
    <location>
        <begin position="580"/>
        <end position="598"/>
    </location>
</feature>
<keyword evidence="24 32" id="KW-0175">Coiled coil</keyword>
<dbReference type="GO" id="GO:0039654">
    <property type="term" value="P:fusion of virus membrane with host endosome membrane"/>
    <property type="evidence" value="ECO:0007669"/>
    <property type="project" value="UniProtKB-UniRule"/>
</dbReference>
<dbReference type="FunFam" id="1.10.287.210:FF:000001">
    <property type="entry name" value="Envelope glycoprotein gp160"/>
    <property type="match status" value="1"/>
</dbReference>
<dbReference type="GO" id="GO:0055036">
    <property type="term" value="C:virion membrane"/>
    <property type="evidence" value="ECO:0007669"/>
    <property type="project" value="UniProtKB-SubCell"/>
</dbReference>
<dbReference type="InterPro" id="IPR036377">
    <property type="entry name" value="Gp120_core_sf"/>
</dbReference>
<keyword evidence="29 32" id="KW-0899">Viral immunoevasion</keyword>
<dbReference type="FunFam" id="2.170.40.20:FF:000004">
    <property type="entry name" value="Envelope glycoprotein gp160"/>
    <property type="match status" value="1"/>
</dbReference>
<feature type="topological domain" description="Cytoplasmic" evidence="32">
    <location>
        <begin position="712"/>
        <end position="862"/>
    </location>
</feature>
<evidence type="ECO:0000256" key="28">
    <source>
        <dbReference type="ARBA" id="ARBA00023180"/>
    </source>
</evidence>
<evidence type="ECO:0000256" key="11">
    <source>
        <dbReference type="ARBA" id="ARBA00022581"/>
    </source>
</evidence>
<keyword evidence="16 32" id="KW-0732">Signal</keyword>
<dbReference type="SUPFAM" id="SSF58069">
    <property type="entry name" value="Virus ectodomain"/>
    <property type="match status" value="1"/>
</dbReference>
<feature type="chain" id="PRO_5023531363" description="Envelope glycoprotein gp160" evidence="32">
    <location>
        <begin position="33"/>
        <end position="862"/>
    </location>
</feature>
<dbReference type="GO" id="GO:0052031">
    <property type="term" value="P:symbiont-mediated perturbation of host defense response"/>
    <property type="evidence" value="ECO:0007669"/>
    <property type="project" value="UniProtKB-UniRule"/>
</dbReference>
<dbReference type="InterPro" id="IPR037527">
    <property type="entry name" value="Gp160"/>
</dbReference>
<evidence type="ECO:0000256" key="23">
    <source>
        <dbReference type="ARBA" id="ARBA00023046"/>
    </source>
</evidence>
<keyword evidence="12 32" id="KW-1162">Viral penetration into host cytoplasm</keyword>
<keyword evidence="9 32" id="KW-1032">Host cell membrane</keyword>
<comment type="PTM">
    <text evidence="32">Highly glycosylated by host. The high number of glycan on the protein is reffered to as 'glycan shield' because it contributes to hide protein sequence from adaptive immune system.</text>
</comment>
<evidence type="ECO:0000256" key="14">
    <source>
        <dbReference type="ARBA" id="ARBA00022692"/>
    </source>
</evidence>
<dbReference type="GO" id="GO:0075512">
    <property type="term" value="P:clathrin-dependent endocytosis of virus by host cell"/>
    <property type="evidence" value="ECO:0007669"/>
    <property type="project" value="UniProtKB-UniRule"/>
</dbReference>
<comment type="domain">
    <text evidence="32">The membrane proximal external region (MPER) present in gp41 is a tryptophan-rich region recognized by the antibodies 2F5, Z13, and 4E10. MPER seems to play a role in fusion.</text>
</comment>
<evidence type="ECO:0000256" key="8">
    <source>
        <dbReference type="ARBA" id="ARBA00022510"/>
    </source>
</evidence>
<comment type="subunit">
    <text evidence="32">The mature envelope protein (Env) consists of a homotrimer of non-covalently associated gp120-gp41 heterodimers. The resulting complex protrudes from the virus surface as a spike. There seems to be as few as 10 spikes on the average virion. Surface protein gp120 interacts with host CD4, CCR5 and CXCR4. Gp120 also interacts with the C-type lectins CD209/DC-SIGN and CLEC4M/DC-SIGNR (collectively referred to as DC-SIGN(R)). Gp120 and gp41 interact with GalCer. Gp120 interacts with host ITGA4/ITGB7 complex; on CD4+ T-cells, this interaction results in rapid activation of integrin ITGAL/LFA-1, which facilitates efficient cell-to-cell spreading of HIV-1. Gp120 interacts with cell-associated heparan sulfate; this interaction increases virus infectivity on permissive cells and may be involved in infection of CD4- cells.</text>
</comment>
<dbReference type="Pfam" id="PF00517">
    <property type="entry name" value="GP41"/>
    <property type="match status" value="1"/>
</dbReference>
<dbReference type="GO" id="GO:1903911">
    <property type="term" value="P:positive regulation of receptor clustering"/>
    <property type="evidence" value="ECO:0007669"/>
    <property type="project" value="UniProtKB-UniRule"/>
</dbReference>
<dbReference type="SUPFAM" id="SSF56502">
    <property type="entry name" value="gp120 core"/>
    <property type="match status" value="2"/>
</dbReference>
<evidence type="ECO:0000256" key="15">
    <source>
        <dbReference type="ARBA" id="ARBA00022703"/>
    </source>
</evidence>
<feature type="domain" description="Retroviral envelope protein GP41-like" evidence="36">
    <location>
        <begin position="536"/>
        <end position="725"/>
    </location>
</feature>
<dbReference type="GO" id="GO:0005198">
    <property type="term" value="F:structural molecule activity"/>
    <property type="evidence" value="ECO:0007669"/>
    <property type="project" value="UniProtKB-UniRule"/>
</dbReference>
<evidence type="ECO:0000256" key="7">
    <source>
        <dbReference type="ARBA" id="ARBA00022506"/>
    </source>
</evidence>
<evidence type="ECO:0000256" key="32">
    <source>
        <dbReference type="HAMAP-Rule" id="MF_04083"/>
    </source>
</evidence>
<dbReference type="GO" id="GO:1903908">
    <property type="term" value="P:positive regulation of plasma membrane raft polarization"/>
    <property type="evidence" value="ECO:0007669"/>
    <property type="project" value="UniProtKB-UniRule"/>
</dbReference>
<evidence type="ECO:0000256" key="16">
    <source>
        <dbReference type="ARBA" id="ARBA00022729"/>
    </source>
</evidence>